<gene>
    <name evidence="7" type="ORF">CROQUDRAFT_670582</name>
</gene>
<protein>
    <recommendedName>
        <fullName evidence="6">CNH domain-containing protein</fullName>
    </recommendedName>
</protein>
<dbReference type="InterPro" id="IPR019452">
    <property type="entry name" value="VPS39/TGF_beta_rcpt-assoc_1"/>
</dbReference>
<dbReference type="EMBL" id="MU167248">
    <property type="protein sequence ID" value="KAG0147449.1"/>
    <property type="molecule type" value="Genomic_DNA"/>
</dbReference>
<dbReference type="GO" id="GO:0005737">
    <property type="term" value="C:cytoplasm"/>
    <property type="evidence" value="ECO:0007669"/>
    <property type="project" value="UniProtKB-SubCell"/>
</dbReference>
<evidence type="ECO:0000256" key="3">
    <source>
        <dbReference type="ARBA" id="ARBA00022490"/>
    </source>
</evidence>
<accession>A0A9P6NK48</accession>
<evidence type="ECO:0000256" key="2">
    <source>
        <dbReference type="ARBA" id="ARBA00022448"/>
    </source>
</evidence>
<dbReference type="PROSITE" id="PS50219">
    <property type="entry name" value="CNH"/>
    <property type="match status" value="1"/>
</dbReference>
<evidence type="ECO:0000256" key="1">
    <source>
        <dbReference type="ARBA" id="ARBA00004496"/>
    </source>
</evidence>
<reference evidence="7" key="1">
    <citation type="submission" date="2013-11" db="EMBL/GenBank/DDBJ databases">
        <title>Genome sequence of the fusiform rust pathogen reveals effectors for host alternation and coevolution with pine.</title>
        <authorList>
            <consortium name="DOE Joint Genome Institute"/>
            <person name="Smith K."/>
            <person name="Pendleton A."/>
            <person name="Kubisiak T."/>
            <person name="Anderson C."/>
            <person name="Salamov A."/>
            <person name="Aerts A."/>
            <person name="Riley R."/>
            <person name="Clum A."/>
            <person name="Lindquist E."/>
            <person name="Ence D."/>
            <person name="Campbell M."/>
            <person name="Kronenberg Z."/>
            <person name="Feau N."/>
            <person name="Dhillon B."/>
            <person name="Hamelin R."/>
            <person name="Burleigh J."/>
            <person name="Smith J."/>
            <person name="Yandell M."/>
            <person name="Nelson C."/>
            <person name="Grigoriev I."/>
            <person name="Davis J."/>
        </authorList>
    </citation>
    <scope>NUCLEOTIDE SEQUENCE</scope>
    <source>
        <strain evidence="7">G11</strain>
    </source>
</reference>
<dbReference type="GO" id="GO:0016020">
    <property type="term" value="C:membrane"/>
    <property type="evidence" value="ECO:0007669"/>
    <property type="project" value="TreeGrafter"/>
</dbReference>
<name>A0A9P6NK48_9BASI</name>
<feature type="region of interest" description="Disordered" evidence="5">
    <location>
        <begin position="1"/>
        <end position="39"/>
    </location>
</feature>
<feature type="compositionally biased region" description="Polar residues" evidence="5">
    <location>
        <begin position="75"/>
        <end position="103"/>
    </location>
</feature>
<keyword evidence="8" id="KW-1185">Reference proteome</keyword>
<dbReference type="PANTHER" id="PTHR12894">
    <property type="entry name" value="CNH DOMAIN CONTAINING"/>
    <property type="match status" value="1"/>
</dbReference>
<evidence type="ECO:0000256" key="5">
    <source>
        <dbReference type="SAM" id="MobiDB-lite"/>
    </source>
</evidence>
<dbReference type="OrthoDB" id="10258882at2759"/>
<dbReference type="AlphaFoldDB" id="A0A9P6NK48"/>
<comment type="subcellular location">
    <subcellularLocation>
        <location evidence="1">Cytoplasm</location>
    </subcellularLocation>
</comment>
<dbReference type="GO" id="GO:0015031">
    <property type="term" value="P:protein transport"/>
    <property type="evidence" value="ECO:0007669"/>
    <property type="project" value="UniProtKB-KW"/>
</dbReference>
<feature type="compositionally biased region" description="Polar residues" evidence="5">
    <location>
        <begin position="1"/>
        <end position="10"/>
    </location>
</feature>
<feature type="region of interest" description="Disordered" evidence="5">
    <location>
        <begin position="58"/>
        <end position="108"/>
    </location>
</feature>
<dbReference type="GO" id="GO:0034058">
    <property type="term" value="P:endosomal vesicle fusion"/>
    <property type="evidence" value="ECO:0007669"/>
    <property type="project" value="TreeGrafter"/>
</dbReference>
<evidence type="ECO:0000256" key="4">
    <source>
        <dbReference type="ARBA" id="ARBA00022927"/>
    </source>
</evidence>
<comment type="caution">
    <text evidence="7">The sequence shown here is derived from an EMBL/GenBank/DDBJ whole genome shotgun (WGS) entry which is preliminary data.</text>
</comment>
<evidence type="ECO:0000259" key="6">
    <source>
        <dbReference type="PROSITE" id="PS50219"/>
    </source>
</evidence>
<dbReference type="Pfam" id="PF00780">
    <property type="entry name" value="CNH"/>
    <property type="match status" value="1"/>
</dbReference>
<dbReference type="PANTHER" id="PTHR12894:SF27">
    <property type="entry name" value="TRANSFORMING GROWTH FACTOR-BETA RECEPTOR-ASSOCIATED PROTEIN 1"/>
    <property type="match status" value="1"/>
</dbReference>
<dbReference type="GO" id="GO:0006914">
    <property type="term" value="P:autophagy"/>
    <property type="evidence" value="ECO:0007669"/>
    <property type="project" value="TreeGrafter"/>
</dbReference>
<dbReference type="InterPro" id="IPR001180">
    <property type="entry name" value="CNH_dom"/>
</dbReference>
<sequence>MAPNHSNSHSPPFHLRHILRPVFAPPSSTPVSGPSKNPVVRSVDGYNSFLWIGSNEGRVKGFDLRPSPSPEPDQSAPTGRLTPQSSALKSPISSLGSRTSSPKPTKPDADLVVGGLEACCFQDTHLFPPSETARSKAIERLLLVPPISMAVILSEGSVTFHSILDLEPYPQPSFPIIRGVSALTLDEDTFDYPSPSNAPFEVTMCVIKKKTIHIFRLRESGVQQIFELPFASAAFNGLLRRSVLLLSDVEQYYLVSLNHSADLIPLLPISQSSSLPSDDGSYPSPQHRPSMSAIPHSDEFLIASHTGSTCLGVFVSSSGDPSRGTLEWPSNPRSVFVDATHVLALLFNGTIEVHALESQELIQVITLSPGLDARMLSPAKFSLAVPGQSFLGRLQPLKICLFSPDHASAPPDSPRTPPMNRSAGSRSIDRHRPLASQSAVLLVGRDSVHALCTKSMLTEVECLMASNRWDDALHFTESAVAAGLEGTRSNHPNARSEPATQVRYIYQKIALRYVLETRFEEAGELWFKGQGDPRALIRLFPHLRANVIAYDDELELYEGLEPLIRDVRSADELIMANLVRNYSPHLKPDIERAPSAVDLKAHLLYKARSMVLSYLRRWKRDRLLKGGANAGAGDRYLDAIVDTALVELLAEECVGVGDRDEARRELAKLLHRPNACVQAEVEAVLEKNECYGLLAELFLRSNELGKVLKTWSRLHDRQWTDPSFDDPLERMASLLQKIDQPHLVSQYAIWLANHDWTLSLRVLVESVVAESLDVRATLAELQKVNPSAAQRYLEHLVLRPLVTRRKKRQSSPLDLAGLRTSLILGYLTSLKSALSPVTTAEGRAEVSVVGRLFRTLVEQYVGEDGQEADRPPFVEHLLRAQAEMDSEPLMTRLKLILCLDQVSVNGEGYDVSGVRKALEEMGGRPETMAYERAIVYSKLGLHRLALSLLAVTLRDLPSSERYCLRPGAFLSLAQVRAILDRAGSGTGLVPPPTMVESREVSSGELLVILLELTVGYASPIVLGSLLARHTPTLVLAHRTLPVLDAKWPLDALGPHLTRSLRQTAHLRHEAKLLKAVAAGQEFKVAERAAQGDLKRKD</sequence>
<dbReference type="Proteomes" id="UP000886653">
    <property type="component" value="Unassembled WGS sequence"/>
</dbReference>
<keyword evidence="4" id="KW-0653">Protein transport</keyword>
<evidence type="ECO:0000313" key="7">
    <source>
        <dbReference type="EMBL" id="KAG0147449.1"/>
    </source>
</evidence>
<keyword evidence="3" id="KW-0963">Cytoplasm</keyword>
<keyword evidence="2" id="KW-0813">Transport</keyword>
<feature type="region of interest" description="Disordered" evidence="5">
    <location>
        <begin position="405"/>
        <end position="429"/>
    </location>
</feature>
<dbReference type="Pfam" id="PF10366">
    <property type="entry name" value="Vps39_1"/>
    <property type="match status" value="1"/>
</dbReference>
<organism evidence="7 8">
    <name type="scientific">Cronartium quercuum f. sp. fusiforme G11</name>
    <dbReference type="NCBI Taxonomy" id="708437"/>
    <lineage>
        <taxon>Eukaryota</taxon>
        <taxon>Fungi</taxon>
        <taxon>Dikarya</taxon>
        <taxon>Basidiomycota</taxon>
        <taxon>Pucciniomycotina</taxon>
        <taxon>Pucciniomycetes</taxon>
        <taxon>Pucciniales</taxon>
        <taxon>Coleosporiaceae</taxon>
        <taxon>Cronartium</taxon>
    </lineage>
</organism>
<evidence type="ECO:0000313" key="8">
    <source>
        <dbReference type="Proteomes" id="UP000886653"/>
    </source>
</evidence>
<feature type="domain" description="CNH" evidence="6">
    <location>
        <begin position="37"/>
        <end position="380"/>
    </location>
</feature>
<proteinExistence type="predicted"/>
<dbReference type="InterPro" id="IPR032914">
    <property type="entry name" value="Vam6/VPS39/TRAP1"/>
</dbReference>